<keyword evidence="3" id="KW-1185">Reference proteome</keyword>
<name>K2MSY9_9HYPH</name>
<evidence type="ECO:0000313" key="2">
    <source>
        <dbReference type="EMBL" id="EKF20487.1"/>
    </source>
</evidence>
<organism evidence="2 3">
    <name type="scientific">Nitratireductor pacificus pht-3B</name>
    <dbReference type="NCBI Taxonomy" id="391937"/>
    <lineage>
        <taxon>Bacteria</taxon>
        <taxon>Pseudomonadati</taxon>
        <taxon>Pseudomonadota</taxon>
        <taxon>Alphaproteobacteria</taxon>
        <taxon>Hyphomicrobiales</taxon>
        <taxon>Phyllobacteriaceae</taxon>
        <taxon>Nitratireductor</taxon>
    </lineage>
</organism>
<gene>
    <name evidence="2" type="ORF">NA2_01844</name>
</gene>
<accession>K2MSY9</accession>
<dbReference type="EMBL" id="AMRM01000002">
    <property type="protein sequence ID" value="EKF20487.1"/>
    <property type="molecule type" value="Genomic_DNA"/>
</dbReference>
<dbReference type="Pfam" id="PF01370">
    <property type="entry name" value="Epimerase"/>
    <property type="match status" value="1"/>
</dbReference>
<sequence>MARIVITGATGFLGGQAAQYLSAAGHEILALGRSPEKLAMLESRGIPAWRVDLGSEEAGSLVDTMGRADALVHCAALSAPWGARQHFLRANVTGTEAALKLARALHVRRFVNISSPAVYFAPRDQLAVSEDHPLPPPINHYAETKSIAEKRVLACTEFGPVNLRPRGIYGRGDTALLPRLLEAARRGPLPLLRGGQAAIDLTHVSDVVRAIEAALLAGPEVTGQTFNVSGGEIVSVRRIVESACAAAGEPVRWRTMPLRPLMVVARLADAVQSRRPNAREPRLTPYALGLFAYRQSLDIGKARRMLDWRPAVTFEEGLSRTFAELAER</sequence>
<reference evidence="2 3" key="1">
    <citation type="journal article" date="2012" name="J. Bacteriol.">
        <title>Genome Sequence of Nitratireductor pacificus Type Strain pht-3B.</title>
        <authorList>
            <person name="Lai Q."/>
            <person name="Li G."/>
            <person name="Shao Z."/>
        </authorList>
    </citation>
    <scope>NUCLEOTIDE SEQUENCE [LARGE SCALE GENOMIC DNA]</scope>
    <source>
        <strain evidence="3">pht-3B</strain>
    </source>
</reference>
<feature type="domain" description="NAD-dependent epimerase/dehydratase" evidence="1">
    <location>
        <begin position="4"/>
        <end position="228"/>
    </location>
</feature>
<comment type="caution">
    <text evidence="2">The sequence shown here is derived from an EMBL/GenBank/DDBJ whole genome shotgun (WGS) entry which is preliminary data.</text>
</comment>
<dbReference type="AlphaFoldDB" id="K2MSY9"/>
<dbReference type="STRING" id="391937.NA2_01844"/>
<dbReference type="Proteomes" id="UP000006786">
    <property type="component" value="Unassembled WGS sequence"/>
</dbReference>
<dbReference type="InterPro" id="IPR036291">
    <property type="entry name" value="NAD(P)-bd_dom_sf"/>
</dbReference>
<dbReference type="PANTHER" id="PTHR43245">
    <property type="entry name" value="BIFUNCTIONAL POLYMYXIN RESISTANCE PROTEIN ARNA"/>
    <property type="match status" value="1"/>
</dbReference>
<dbReference type="RefSeq" id="WP_008593537.1">
    <property type="nucleotide sequence ID" value="NZ_AMRM01000002.1"/>
</dbReference>
<proteinExistence type="predicted"/>
<dbReference type="Gene3D" id="3.40.50.720">
    <property type="entry name" value="NAD(P)-binding Rossmann-like Domain"/>
    <property type="match status" value="1"/>
</dbReference>
<evidence type="ECO:0000259" key="1">
    <source>
        <dbReference type="Pfam" id="PF01370"/>
    </source>
</evidence>
<evidence type="ECO:0000313" key="3">
    <source>
        <dbReference type="Proteomes" id="UP000006786"/>
    </source>
</evidence>
<dbReference type="SUPFAM" id="SSF51735">
    <property type="entry name" value="NAD(P)-binding Rossmann-fold domains"/>
    <property type="match status" value="1"/>
</dbReference>
<dbReference type="PANTHER" id="PTHR43245:SF51">
    <property type="entry name" value="SHORT CHAIN DEHYDROGENASE_REDUCTASE FAMILY 42E, MEMBER 2"/>
    <property type="match status" value="1"/>
</dbReference>
<protein>
    <submittedName>
        <fullName evidence="2">NAD-dependent epimerase/dehydratase family protein</fullName>
    </submittedName>
</protein>
<dbReference type="InterPro" id="IPR001509">
    <property type="entry name" value="Epimerase_deHydtase"/>
</dbReference>
<dbReference type="eggNOG" id="COG0451">
    <property type="taxonomic scope" value="Bacteria"/>
</dbReference>
<dbReference type="PATRIC" id="fig|391937.3.peg.383"/>
<dbReference type="OrthoDB" id="367683at2"/>
<dbReference type="InterPro" id="IPR050177">
    <property type="entry name" value="Lipid_A_modif_metabolic_enz"/>
</dbReference>